<keyword evidence="6" id="KW-1185">Reference proteome</keyword>
<dbReference type="AlphaFoldDB" id="A0A163ZSW1"/>
<evidence type="ECO:0000256" key="3">
    <source>
        <dbReference type="ARBA" id="ARBA00023237"/>
    </source>
</evidence>
<protein>
    <recommendedName>
        <fullName evidence="4">Secretin/TonB short N-terminal domain-containing protein</fullName>
    </recommendedName>
</protein>
<keyword evidence="3" id="KW-0998">Cell outer membrane</keyword>
<evidence type="ECO:0000313" key="5">
    <source>
        <dbReference type="EMBL" id="KZD23823.1"/>
    </source>
</evidence>
<organism evidence="5 6">
    <name type="scientific">Tardiphaga robiniae</name>
    <dbReference type="NCBI Taxonomy" id="943830"/>
    <lineage>
        <taxon>Bacteria</taxon>
        <taxon>Pseudomonadati</taxon>
        <taxon>Pseudomonadota</taxon>
        <taxon>Alphaproteobacteria</taxon>
        <taxon>Hyphomicrobiales</taxon>
        <taxon>Nitrobacteraceae</taxon>
        <taxon>Tardiphaga</taxon>
    </lineage>
</organism>
<accession>A0A163ZSW1</accession>
<name>A0A163ZSW1_9BRAD</name>
<comment type="caution">
    <text evidence="5">The sequence shown here is derived from an EMBL/GenBank/DDBJ whole genome shotgun (WGS) entry which is preliminary data.</text>
</comment>
<dbReference type="GO" id="GO:0019867">
    <property type="term" value="C:outer membrane"/>
    <property type="evidence" value="ECO:0007669"/>
    <property type="project" value="InterPro"/>
</dbReference>
<feature type="domain" description="Secretin/TonB short N-terminal" evidence="4">
    <location>
        <begin position="41"/>
        <end position="92"/>
    </location>
</feature>
<evidence type="ECO:0000256" key="1">
    <source>
        <dbReference type="ARBA" id="ARBA00022448"/>
    </source>
</evidence>
<dbReference type="InterPro" id="IPR011662">
    <property type="entry name" value="Secretin/TonB_short_N"/>
</dbReference>
<keyword evidence="2" id="KW-0472">Membrane</keyword>
<gene>
    <name evidence="5" type="ORF">A4A58_26145</name>
</gene>
<reference evidence="5 6" key="1">
    <citation type="submission" date="2016-03" db="EMBL/GenBank/DDBJ databases">
        <title>Microsymbionts genomes from the relict species Vavilovia formosa (Stev.) Fed.</title>
        <authorList>
            <person name="Kopat V."/>
            <person name="Chirak E."/>
            <person name="Kimeklis A."/>
            <person name="Andronov E."/>
        </authorList>
    </citation>
    <scope>NUCLEOTIDE SEQUENCE [LARGE SCALE GENOMIC DNA]</scope>
    <source>
        <strain evidence="5 6">Vaf07</strain>
    </source>
</reference>
<dbReference type="OrthoDB" id="8207507at2"/>
<sequence length="209" mass="21882">MLGFVLFSVIGTAAAQEPLSFDIPSQPLAKALYAFSAATGIEVMVDARLAAGHRAPEVKGSLPSREALSVLLAGSNLVAREFGPGTVTLAAMSPAAAPTLENQRYFADVQRAVENALCADARTLPGRYRLALKLWVGPSGEVTWAKRLDTTGDRTLDDALDAMIPKISVGKSPPSHFAQPIALIVAPSDTGTITGCSANMLAPRRAANR</sequence>
<dbReference type="Gene3D" id="3.55.50.30">
    <property type="match status" value="1"/>
</dbReference>
<dbReference type="RefSeq" id="WP_068732089.1">
    <property type="nucleotide sequence ID" value="NZ_LVYV01000008.1"/>
</dbReference>
<dbReference type="SMART" id="SM00965">
    <property type="entry name" value="STN"/>
    <property type="match status" value="1"/>
</dbReference>
<dbReference type="Proteomes" id="UP000076574">
    <property type="component" value="Unassembled WGS sequence"/>
</dbReference>
<evidence type="ECO:0000259" key="4">
    <source>
        <dbReference type="SMART" id="SM00965"/>
    </source>
</evidence>
<keyword evidence="1" id="KW-0813">Transport</keyword>
<evidence type="ECO:0000313" key="6">
    <source>
        <dbReference type="Proteomes" id="UP000076574"/>
    </source>
</evidence>
<proteinExistence type="predicted"/>
<evidence type="ECO:0000256" key="2">
    <source>
        <dbReference type="ARBA" id="ARBA00023136"/>
    </source>
</evidence>
<dbReference type="SUPFAM" id="SSF74653">
    <property type="entry name" value="TolA/TonB C-terminal domain"/>
    <property type="match status" value="1"/>
</dbReference>
<dbReference type="EMBL" id="LVYV01000008">
    <property type="protein sequence ID" value="KZD23823.1"/>
    <property type="molecule type" value="Genomic_DNA"/>
</dbReference>
<dbReference type="STRING" id="943830.A4A58_26145"/>